<feature type="compositionally biased region" description="Polar residues" evidence="1">
    <location>
        <begin position="68"/>
        <end position="78"/>
    </location>
</feature>
<evidence type="ECO:0000313" key="3">
    <source>
        <dbReference type="Proteomes" id="UP001172101"/>
    </source>
</evidence>
<evidence type="ECO:0000313" key="2">
    <source>
        <dbReference type="EMBL" id="KAK0713487.1"/>
    </source>
</evidence>
<name>A0AA40ACR2_9PEZI</name>
<dbReference type="EMBL" id="JAUIRO010000005">
    <property type="protein sequence ID" value="KAK0713487.1"/>
    <property type="molecule type" value="Genomic_DNA"/>
</dbReference>
<dbReference type="GeneID" id="85325602"/>
<feature type="non-terminal residue" evidence="2">
    <location>
        <position position="174"/>
    </location>
</feature>
<feature type="region of interest" description="Disordered" evidence="1">
    <location>
        <begin position="38"/>
        <end position="86"/>
    </location>
</feature>
<accession>A0AA40ACR2</accession>
<evidence type="ECO:0000256" key="1">
    <source>
        <dbReference type="SAM" id="MobiDB-lite"/>
    </source>
</evidence>
<gene>
    <name evidence="2" type="ORF">B0T26DRAFT_717592</name>
</gene>
<dbReference type="RefSeq" id="XP_060294810.1">
    <property type="nucleotide sequence ID" value="XM_060442332.1"/>
</dbReference>
<sequence>MNTNMNQMLPQQANVIQMIGDNTGVAQGQQMSGIVTDFQQNQSGPSQPPQPTPNQLPQSLLSKPPQPVVSQPLKNNQKPKGPKLTPKNMAAVNEAQGAESYISSPGLGNVRLAFFCDASMSSTHNNQHLYLPGGLGVVFRRYTPGTYMNGDIVSMGFAVGAIIDNNLGEGLAIL</sequence>
<reference evidence="2" key="1">
    <citation type="submission" date="2023-06" db="EMBL/GenBank/DDBJ databases">
        <title>Genome-scale phylogeny and comparative genomics of the fungal order Sordariales.</title>
        <authorList>
            <consortium name="Lawrence Berkeley National Laboratory"/>
            <person name="Hensen N."/>
            <person name="Bonometti L."/>
            <person name="Westerberg I."/>
            <person name="Brannstrom I.O."/>
            <person name="Guillou S."/>
            <person name="Cros-Aarteil S."/>
            <person name="Calhoun S."/>
            <person name="Haridas S."/>
            <person name="Kuo A."/>
            <person name="Mondo S."/>
            <person name="Pangilinan J."/>
            <person name="Riley R."/>
            <person name="LaButti K."/>
            <person name="Andreopoulos B."/>
            <person name="Lipzen A."/>
            <person name="Chen C."/>
            <person name="Yanf M."/>
            <person name="Daum C."/>
            <person name="Ng V."/>
            <person name="Clum A."/>
            <person name="Steindorff A."/>
            <person name="Ohm R."/>
            <person name="Martin F."/>
            <person name="Silar P."/>
            <person name="Natvig D."/>
            <person name="Lalanne C."/>
            <person name="Gautier V."/>
            <person name="Ament-velasquez S.L."/>
            <person name="Kruys A."/>
            <person name="Hutchinson M.I."/>
            <person name="Powell A.J."/>
            <person name="Barry K."/>
            <person name="Miller A.N."/>
            <person name="Grigoriev I.V."/>
            <person name="Debuchy R."/>
            <person name="Gladieux P."/>
            <person name="Thoren M.H."/>
            <person name="Johannesson H."/>
        </authorList>
    </citation>
    <scope>NUCLEOTIDE SEQUENCE</scope>
    <source>
        <strain evidence="2">SMH2392-1A</strain>
    </source>
</reference>
<proteinExistence type="predicted"/>
<organism evidence="2 3">
    <name type="scientific">Lasiosphaeria miniovina</name>
    <dbReference type="NCBI Taxonomy" id="1954250"/>
    <lineage>
        <taxon>Eukaryota</taxon>
        <taxon>Fungi</taxon>
        <taxon>Dikarya</taxon>
        <taxon>Ascomycota</taxon>
        <taxon>Pezizomycotina</taxon>
        <taxon>Sordariomycetes</taxon>
        <taxon>Sordariomycetidae</taxon>
        <taxon>Sordariales</taxon>
        <taxon>Lasiosphaeriaceae</taxon>
        <taxon>Lasiosphaeria</taxon>
    </lineage>
</organism>
<dbReference type="Proteomes" id="UP001172101">
    <property type="component" value="Unassembled WGS sequence"/>
</dbReference>
<comment type="caution">
    <text evidence="2">The sequence shown here is derived from an EMBL/GenBank/DDBJ whole genome shotgun (WGS) entry which is preliminary data.</text>
</comment>
<protein>
    <submittedName>
        <fullName evidence="2">Uncharacterized protein</fullName>
    </submittedName>
</protein>
<dbReference type="AlphaFoldDB" id="A0AA40ACR2"/>
<keyword evidence="3" id="KW-1185">Reference proteome</keyword>